<proteinExistence type="predicted"/>
<name>A0ABX0TX47_9SPHN</name>
<dbReference type="Proteomes" id="UP000727456">
    <property type="component" value="Unassembled WGS sequence"/>
</dbReference>
<accession>A0ABX0TX47</accession>
<sequence length="59" mass="5901">MASTPDAHPDSAPPAESDDVETVSTEGTPRESIEDSAGTDGGTSGTGGTNHRGDRDITS</sequence>
<protein>
    <submittedName>
        <fullName evidence="2">Uncharacterized protein</fullName>
    </submittedName>
</protein>
<feature type="region of interest" description="Disordered" evidence="1">
    <location>
        <begin position="1"/>
        <end position="59"/>
    </location>
</feature>
<gene>
    <name evidence="2" type="ORF">FHS31_002600</name>
</gene>
<keyword evidence="3" id="KW-1185">Reference proteome</keyword>
<evidence type="ECO:0000313" key="3">
    <source>
        <dbReference type="Proteomes" id="UP000727456"/>
    </source>
</evidence>
<dbReference type="RefSeq" id="WP_167074139.1">
    <property type="nucleotide sequence ID" value="NZ_JAAOZC010000007.1"/>
</dbReference>
<organism evidence="2 3">
    <name type="scientific">Sphingomonas vulcanisoli</name>
    <dbReference type="NCBI Taxonomy" id="1658060"/>
    <lineage>
        <taxon>Bacteria</taxon>
        <taxon>Pseudomonadati</taxon>
        <taxon>Pseudomonadota</taxon>
        <taxon>Alphaproteobacteria</taxon>
        <taxon>Sphingomonadales</taxon>
        <taxon>Sphingomonadaceae</taxon>
        <taxon>Sphingomonas</taxon>
    </lineage>
</organism>
<reference evidence="2 3" key="1">
    <citation type="submission" date="2020-03" db="EMBL/GenBank/DDBJ databases">
        <title>Genomic Encyclopedia of Type Strains, Phase III (KMG-III): the genomes of soil and plant-associated and newly described type strains.</title>
        <authorList>
            <person name="Whitman W."/>
        </authorList>
    </citation>
    <scope>NUCLEOTIDE SEQUENCE [LARGE SCALE GENOMIC DNA]</scope>
    <source>
        <strain evidence="2 3">CECT 8804</strain>
    </source>
</reference>
<comment type="caution">
    <text evidence="2">The sequence shown here is derived from an EMBL/GenBank/DDBJ whole genome shotgun (WGS) entry which is preliminary data.</text>
</comment>
<feature type="compositionally biased region" description="Gly residues" evidence="1">
    <location>
        <begin position="39"/>
        <end position="50"/>
    </location>
</feature>
<dbReference type="EMBL" id="JAAOZC010000007">
    <property type="protein sequence ID" value="NIJ08970.1"/>
    <property type="molecule type" value="Genomic_DNA"/>
</dbReference>
<evidence type="ECO:0000313" key="2">
    <source>
        <dbReference type="EMBL" id="NIJ08970.1"/>
    </source>
</evidence>
<evidence type="ECO:0000256" key="1">
    <source>
        <dbReference type="SAM" id="MobiDB-lite"/>
    </source>
</evidence>